<evidence type="ECO:0000256" key="1">
    <source>
        <dbReference type="SAM" id="MobiDB-lite"/>
    </source>
</evidence>
<dbReference type="EMBL" id="FR824060">
    <property type="protein sequence ID" value="CCA15807.1"/>
    <property type="molecule type" value="Genomic_DNA"/>
</dbReference>
<organism evidence="2">
    <name type="scientific">Albugo laibachii Nc14</name>
    <dbReference type="NCBI Taxonomy" id="890382"/>
    <lineage>
        <taxon>Eukaryota</taxon>
        <taxon>Sar</taxon>
        <taxon>Stramenopiles</taxon>
        <taxon>Oomycota</taxon>
        <taxon>Peronosporomycetes</taxon>
        <taxon>Albuginales</taxon>
        <taxon>Albuginaceae</taxon>
        <taxon>Albugo</taxon>
    </lineage>
</organism>
<name>F0W410_9STRA</name>
<accession>F0W410</accession>
<reference evidence="2" key="2">
    <citation type="submission" date="2011-02" db="EMBL/GenBank/DDBJ databases">
        <authorList>
            <person name="MacLean D."/>
        </authorList>
    </citation>
    <scope>NUCLEOTIDE SEQUENCE</scope>
</reference>
<gene>
    <name evidence="2" type="primary">AlNc14C15G1704</name>
    <name evidence="2" type="ORF">ALNC14_019500</name>
</gene>
<evidence type="ECO:0000313" key="2">
    <source>
        <dbReference type="EMBL" id="CCA15807.1"/>
    </source>
</evidence>
<protein>
    <submittedName>
        <fullName evidence="2">Uncharacterized protein AlNc14C15G1704</fullName>
    </submittedName>
</protein>
<proteinExistence type="predicted"/>
<feature type="region of interest" description="Disordered" evidence="1">
    <location>
        <begin position="88"/>
        <end position="127"/>
    </location>
</feature>
<reference evidence="2" key="1">
    <citation type="journal article" date="2011" name="PLoS Biol.">
        <title>Gene gain and loss during evolution of obligate parasitism in the white rust pathogen of Arabidopsis thaliana.</title>
        <authorList>
            <person name="Kemen E."/>
            <person name="Gardiner A."/>
            <person name="Schultz-Larsen T."/>
            <person name="Kemen A.C."/>
            <person name="Balmuth A.L."/>
            <person name="Robert-Seilaniantz A."/>
            <person name="Bailey K."/>
            <person name="Holub E."/>
            <person name="Studholme D.J."/>
            <person name="Maclean D."/>
            <person name="Jones J.D."/>
        </authorList>
    </citation>
    <scope>NUCLEOTIDE SEQUENCE</scope>
</reference>
<feature type="compositionally biased region" description="Low complexity" evidence="1">
    <location>
        <begin position="43"/>
        <end position="58"/>
    </location>
</feature>
<dbReference type="AlphaFoldDB" id="F0W410"/>
<feature type="region of interest" description="Disordered" evidence="1">
    <location>
        <begin position="32"/>
        <end position="58"/>
    </location>
</feature>
<dbReference type="HOGENOM" id="CLU_022917_0_0_1"/>
<sequence length="577" mass="66429">MLCSPRMVTNDTEEFTPLREIISTSESPCWHQEVVKPKRSSESINTSGSTDTSGSSSEFSCSSFHRLRRNSVKHHDHVHFYNIRERRNTRRESEENNCMESVKDTPSICERKESSASSIDGSESGEHSLSFLQNSTYFCEQHDPKPILQAENVQSNRIEISTCSEKRTGKRAVKGGKSSHRDDNDFLYQISIGELQHEFRCTPSDAREMYNALREDPKLGDQVQFVETHYLSNGLRGKLKRLWAGNVKISTEIMQVLESLGEIDGVLKHPVYLDTINAEKESNLHEEIDRLLHELPFDENSEQYDFYSQLLARTSAGKCMCKMYLNCVQRFGECCAKKSSFLRPESVKPARVSHLVSESLMSGRNALAFYTDTVFILDKREFEVTGGLKRCRIYGFGSHELFEIVRVSRRNWLFQLVDHGPIFRLTLRKYAEHRKMSPMVLIRRWAPKEELLAHRPEEKNKGIECVCFVEKCKSRYQCSLMSEVITQGKVTKSIRIKQSDIANSKLRHYVTASEISSTNASVQSEVCSSCLSVSKDIHKRIQWLHIRRGTDVLTYIAIAVSYDILVGKLSYWKYRKY</sequence>